<feature type="transmembrane region" description="Helical" evidence="2">
    <location>
        <begin position="84"/>
        <end position="107"/>
    </location>
</feature>
<keyword evidence="4" id="KW-1185">Reference proteome</keyword>
<dbReference type="EMBL" id="JAAXLA010000117">
    <property type="protein sequence ID" value="NMI02051.1"/>
    <property type="molecule type" value="Genomic_DNA"/>
</dbReference>
<evidence type="ECO:0000313" key="4">
    <source>
        <dbReference type="Proteomes" id="UP000820669"/>
    </source>
</evidence>
<keyword evidence="2" id="KW-0812">Transmembrane</keyword>
<feature type="region of interest" description="Disordered" evidence="1">
    <location>
        <begin position="143"/>
        <end position="162"/>
    </location>
</feature>
<dbReference type="Proteomes" id="UP000820669">
    <property type="component" value="Unassembled WGS sequence"/>
</dbReference>
<gene>
    <name evidence="3" type="ORF">HF526_32860</name>
</gene>
<sequence length="162" mass="15677">MPLSVRLIVGLVLVLAGVLLVTVAVLGARSRLPRNRFAGVRTAATMRSEKTFALANRVAAPLAGAAGAVAVAGGAAILAGAPGALGWVVLAVTAAGTLVLAGLGGALGDRAAARLAAAEPDPPACGGMCAGCDLVAGCRPAAEQAPAEQAEPQQVEQPSAQG</sequence>
<keyword evidence="2" id="KW-0472">Membrane</keyword>
<protein>
    <submittedName>
        <fullName evidence="3">SdpI family protein</fullName>
    </submittedName>
</protein>
<evidence type="ECO:0000313" key="3">
    <source>
        <dbReference type="EMBL" id="NMI02051.1"/>
    </source>
</evidence>
<keyword evidence="2" id="KW-1133">Transmembrane helix</keyword>
<organism evidence="3 4">
    <name type="scientific">Pseudonocardia acidicola</name>
    <dbReference type="NCBI Taxonomy" id="2724939"/>
    <lineage>
        <taxon>Bacteria</taxon>
        <taxon>Bacillati</taxon>
        <taxon>Actinomycetota</taxon>
        <taxon>Actinomycetes</taxon>
        <taxon>Pseudonocardiales</taxon>
        <taxon>Pseudonocardiaceae</taxon>
        <taxon>Pseudonocardia</taxon>
    </lineage>
</organism>
<name>A0ABX1SKH8_9PSEU</name>
<dbReference type="InterPro" id="IPR025962">
    <property type="entry name" value="SdpI/YhfL"/>
</dbReference>
<accession>A0ABX1SKH8</accession>
<evidence type="ECO:0000256" key="2">
    <source>
        <dbReference type="SAM" id="Phobius"/>
    </source>
</evidence>
<dbReference type="RefSeq" id="WP_169385557.1">
    <property type="nucleotide sequence ID" value="NZ_JAAXLA010000117.1"/>
</dbReference>
<evidence type="ECO:0000256" key="1">
    <source>
        <dbReference type="SAM" id="MobiDB-lite"/>
    </source>
</evidence>
<reference evidence="3 4" key="1">
    <citation type="submission" date="2020-04" db="EMBL/GenBank/DDBJ databases">
        <authorList>
            <person name="Klaysubun C."/>
            <person name="Duangmal K."/>
            <person name="Lipun K."/>
        </authorList>
    </citation>
    <scope>NUCLEOTIDE SEQUENCE [LARGE SCALE GENOMIC DNA]</scope>
    <source>
        <strain evidence="3 4">K10HN5</strain>
    </source>
</reference>
<comment type="caution">
    <text evidence="3">The sequence shown here is derived from an EMBL/GenBank/DDBJ whole genome shotgun (WGS) entry which is preliminary data.</text>
</comment>
<proteinExistence type="predicted"/>
<feature type="transmembrane region" description="Helical" evidence="2">
    <location>
        <begin position="6"/>
        <end position="28"/>
    </location>
</feature>
<feature type="transmembrane region" description="Helical" evidence="2">
    <location>
        <begin position="58"/>
        <end position="78"/>
    </location>
</feature>
<dbReference type="Pfam" id="PF13630">
    <property type="entry name" value="SdpI"/>
    <property type="match status" value="1"/>
</dbReference>